<dbReference type="AlphaFoldDB" id="G2XRN5"/>
<evidence type="ECO:0000313" key="2">
    <source>
        <dbReference type="Proteomes" id="UP000008177"/>
    </source>
</evidence>
<sequence>MIFFPPWIGINRFFFFFKDYPRIAVGVLMWIKLRTFELLSTDPAKGDDAELLWLSPVDTISFNLSADDSTHQVKKRRHDVCHTQAELYSYVQDPAYCEGSSINVVSPWSYSFAFLFGREIAGLDGIAE</sequence>
<evidence type="ECO:0000313" key="1">
    <source>
        <dbReference type="EMBL" id="CCD33697.1"/>
    </source>
</evidence>
<dbReference type="HOGENOM" id="CLU_1959233_0_0_1"/>
<proteinExistence type="predicted"/>
<accession>G2XRN5</accession>
<dbReference type="InParanoid" id="G2XRN5"/>
<dbReference type="Proteomes" id="UP000008177">
    <property type="component" value="Unplaced contigs"/>
</dbReference>
<organism evidence="1 2">
    <name type="scientific">Botryotinia fuckeliana (strain T4)</name>
    <name type="common">Noble rot fungus</name>
    <name type="synonym">Botrytis cinerea</name>
    <dbReference type="NCBI Taxonomy" id="999810"/>
    <lineage>
        <taxon>Eukaryota</taxon>
        <taxon>Fungi</taxon>
        <taxon>Dikarya</taxon>
        <taxon>Ascomycota</taxon>
        <taxon>Pezizomycotina</taxon>
        <taxon>Leotiomycetes</taxon>
        <taxon>Helotiales</taxon>
        <taxon>Sclerotiniaceae</taxon>
        <taxon>Botrytis</taxon>
    </lineage>
</organism>
<reference evidence="2" key="1">
    <citation type="journal article" date="2011" name="PLoS Genet.">
        <title>Genomic analysis of the necrotrophic fungal pathogens Sclerotinia sclerotiorum and Botrytis cinerea.</title>
        <authorList>
            <person name="Amselem J."/>
            <person name="Cuomo C.A."/>
            <person name="van Kan J.A."/>
            <person name="Viaud M."/>
            <person name="Benito E.P."/>
            <person name="Couloux A."/>
            <person name="Coutinho P.M."/>
            <person name="de Vries R.P."/>
            <person name="Dyer P.S."/>
            <person name="Fillinger S."/>
            <person name="Fournier E."/>
            <person name="Gout L."/>
            <person name="Hahn M."/>
            <person name="Kohn L."/>
            <person name="Lapalu N."/>
            <person name="Plummer K.M."/>
            <person name="Pradier J.M."/>
            <person name="Quevillon E."/>
            <person name="Sharon A."/>
            <person name="Simon A."/>
            <person name="ten Have A."/>
            <person name="Tudzynski B."/>
            <person name="Tudzynski P."/>
            <person name="Wincker P."/>
            <person name="Andrew M."/>
            <person name="Anthouard V."/>
            <person name="Beever R.E."/>
            <person name="Beffa R."/>
            <person name="Benoit I."/>
            <person name="Bouzid O."/>
            <person name="Brault B."/>
            <person name="Chen Z."/>
            <person name="Choquer M."/>
            <person name="Collemare J."/>
            <person name="Cotton P."/>
            <person name="Danchin E.G."/>
            <person name="Da Silva C."/>
            <person name="Gautier A."/>
            <person name="Giraud C."/>
            <person name="Giraud T."/>
            <person name="Gonzalez C."/>
            <person name="Grossetete S."/>
            <person name="Guldener U."/>
            <person name="Henrissat B."/>
            <person name="Howlett B.J."/>
            <person name="Kodira C."/>
            <person name="Kretschmer M."/>
            <person name="Lappartient A."/>
            <person name="Leroch M."/>
            <person name="Levis C."/>
            <person name="Mauceli E."/>
            <person name="Neuveglise C."/>
            <person name="Oeser B."/>
            <person name="Pearson M."/>
            <person name="Poulain J."/>
            <person name="Poussereau N."/>
            <person name="Quesneville H."/>
            <person name="Rascle C."/>
            <person name="Schumacher J."/>
            <person name="Segurens B."/>
            <person name="Sexton A."/>
            <person name="Silva E."/>
            <person name="Sirven C."/>
            <person name="Soanes D.M."/>
            <person name="Talbot N.J."/>
            <person name="Templeton M."/>
            <person name="Yandava C."/>
            <person name="Yarden O."/>
            <person name="Zeng Q."/>
            <person name="Rollins J.A."/>
            <person name="Lebrun M.H."/>
            <person name="Dickman M."/>
        </authorList>
    </citation>
    <scope>NUCLEOTIDE SEQUENCE [LARGE SCALE GENOMIC DNA]</scope>
    <source>
        <strain evidence="2">T4</strain>
    </source>
</reference>
<name>G2XRN5_BOTF4</name>
<dbReference type="EMBL" id="FQ790257">
    <property type="protein sequence ID" value="CCD33697.1"/>
    <property type="molecule type" value="Genomic_DNA"/>
</dbReference>
<gene>
    <name evidence="1" type="ORF">BofuT4_P066560.1</name>
</gene>
<protein>
    <submittedName>
        <fullName evidence="1">Uncharacterized protein</fullName>
    </submittedName>
</protein>